<accession>A0AAW2XT54</accession>
<reference evidence="1" key="1">
    <citation type="submission" date="2020-06" db="EMBL/GenBank/DDBJ databases">
        <authorList>
            <person name="Li T."/>
            <person name="Hu X."/>
            <person name="Zhang T."/>
            <person name="Song X."/>
            <person name="Zhang H."/>
            <person name="Dai N."/>
            <person name="Sheng W."/>
            <person name="Hou X."/>
            <person name="Wei L."/>
        </authorList>
    </citation>
    <scope>NUCLEOTIDE SEQUENCE</scope>
    <source>
        <strain evidence="1">KEN1</strain>
        <tissue evidence="1">Leaf</tissue>
    </source>
</reference>
<protein>
    <submittedName>
        <fullName evidence="1">Uncharacterized protein</fullName>
    </submittedName>
</protein>
<dbReference type="EMBL" id="JACGWN010000003">
    <property type="protein sequence ID" value="KAL0456314.1"/>
    <property type="molecule type" value="Genomic_DNA"/>
</dbReference>
<comment type="caution">
    <text evidence="1">The sequence shown here is derived from an EMBL/GenBank/DDBJ whole genome shotgun (WGS) entry which is preliminary data.</text>
</comment>
<proteinExistence type="predicted"/>
<evidence type="ECO:0000313" key="1">
    <source>
        <dbReference type="EMBL" id="KAL0456314.1"/>
    </source>
</evidence>
<sequence length="61" mass="7144">MHKARDQSLERFFQIFAGVRDAGSDTTSGNQTLQWKTSKVFLSQTIKEKWKFQRTLTYTAE</sequence>
<dbReference type="AlphaFoldDB" id="A0AAW2XT54"/>
<organism evidence="1">
    <name type="scientific">Sesamum latifolium</name>
    <dbReference type="NCBI Taxonomy" id="2727402"/>
    <lineage>
        <taxon>Eukaryota</taxon>
        <taxon>Viridiplantae</taxon>
        <taxon>Streptophyta</taxon>
        <taxon>Embryophyta</taxon>
        <taxon>Tracheophyta</taxon>
        <taxon>Spermatophyta</taxon>
        <taxon>Magnoliopsida</taxon>
        <taxon>eudicotyledons</taxon>
        <taxon>Gunneridae</taxon>
        <taxon>Pentapetalae</taxon>
        <taxon>asterids</taxon>
        <taxon>lamiids</taxon>
        <taxon>Lamiales</taxon>
        <taxon>Pedaliaceae</taxon>
        <taxon>Sesamum</taxon>
    </lineage>
</organism>
<gene>
    <name evidence="1" type="ORF">Slati_0970600</name>
</gene>
<reference evidence="1" key="2">
    <citation type="journal article" date="2024" name="Plant">
        <title>Genomic evolution and insights into agronomic trait innovations of Sesamum species.</title>
        <authorList>
            <person name="Miao H."/>
            <person name="Wang L."/>
            <person name="Qu L."/>
            <person name="Liu H."/>
            <person name="Sun Y."/>
            <person name="Le M."/>
            <person name="Wang Q."/>
            <person name="Wei S."/>
            <person name="Zheng Y."/>
            <person name="Lin W."/>
            <person name="Duan Y."/>
            <person name="Cao H."/>
            <person name="Xiong S."/>
            <person name="Wang X."/>
            <person name="Wei L."/>
            <person name="Li C."/>
            <person name="Ma Q."/>
            <person name="Ju M."/>
            <person name="Zhao R."/>
            <person name="Li G."/>
            <person name="Mu C."/>
            <person name="Tian Q."/>
            <person name="Mei H."/>
            <person name="Zhang T."/>
            <person name="Gao T."/>
            <person name="Zhang H."/>
        </authorList>
    </citation>
    <scope>NUCLEOTIDE SEQUENCE</scope>
    <source>
        <strain evidence="1">KEN1</strain>
    </source>
</reference>
<name>A0AAW2XT54_9LAMI</name>